<dbReference type="PRINTS" id="PR00909">
    <property type="entry name" value="SPERMDNBNDNG"/>
</dbReference>
<dbReference type="SUPFAM" id="SSF53850">
    <property type="entry name" value="Periplasmic binding protein-like II"/>
    <property type="match status" value="1"/>
</dbReference>
<name>A0A0P1HM00_9RHOB</name>
<dbReference type="Gene3D" id="3.40.190.10">
    <property type="entry name" value="Periplasmic binding protein-like II"/>
    <property type="match status" value="2"/>
</dbReference>
<keyword evidence="3 5" id="KW-0732">Signal</keyword>
<reference evidence="6 7" key="1">
    <citation type="submission" date="2015-09" db="EMBL/GenBank/DDBJ databases">
        <authorList>
            <consortium name="Swine Surveillance"/>
        </authorList>
    </citation>
    <scope>NUCLEOTIDE SEQUENCE [LARGE SCALE GENOMIC DNA]</scope>
    <source>
        <strain evidence="6 7">CECT 8399</strain>
    </source>
</reference>
<evidence type="ECO:0000313" key="7">
    <source>
        <dbReference type="Proteomes" id="UP000051326"/>
    </source>
</evidence>
<dbReference type="PANTHER" id="PTHR30222:SF12">
    <property type="entry name" value="NORSPERMIDINE SENSOR"/>
    <property type="match status" value="1"/>
</dbReference>
<accession>A0A0P1HM00</accession>
<comment type="subcellular location">
    <subcellularLocation>
        <location evidence="1">Periplasm</location>
    </subcellularLocation>
</comment>
<dbReference type="RefSeq" id="WP_058286401.1">
    <property type="nucleotide sequence ID" value="NZ_CYSR01000022.1"/>
</dbReference>
<dbReference type="GO" id="GO:0015846">
    <property type="term" value="P:polyamine transport"/>
    <property type="evidence" value="ECO:0007669"/>
    <property type="project" value="InterPro"/>
</dbReference>
<evidence type="ECO:0000256" key="5">
    <source>
        <dbReference type="SAM" id="SignalP"/>
    </source>
</evidence>
<evidence type="ECO:0000256" key="4">
    <source>
        <dbReference type="ARBA" id="ARBA00022764"/>
    </source>
</evidence>
<dbReference type="InterPro" id="IPR001188">
    <property type="entry name" value="Sperm_putr-bd"/>
</dbReference>
<evidence type="ECO:0000313" key="6">
    <source>
        <dbReference type="EMBL" id="CUI00320.1"/>
    </source>
</evidence>
<keyword evidence="2" id="KW-0813">Transport</keyword>
<evidence type="ECO:0000256" key="3">
    <source>
        <dbReference type="ARBA" id="ARBA00022729"/>
    </source>
</evidence>
<gene>
    <name evidence="6" type="primary">potF_3</name>
    <name evidence="6" type="ORF">PHA8399_02448</name>
</gene>
<dbReference type="EMBL" id="CYSR01000022">
    <property type="protein sequence ID" value="CUI00320.1"/>
    <property type="molecule type" value="Genomic_DNA"/>
</dbReference>
<organism evidence="6 7">
    <name type="scientific">Leisingera aquaemixtae</name>
    <dbReference type="NCBI Taxonomy" id="1396826"/>
    <lineage>
        <taxon>Bacteria</taxon>
        <taxon>Pseudomonadati</taxon>
        <taxon>Pseudomonadota</taxon>
        <taxon>Alphaproteobacteria</taxon>
        <taxon>Rhodobacterales</taxon>
        <taxon>Roseobacteraceae</taxon>
        <taxon>Leisingera</taxon>
    </lineage>
</organism>
<keyword evidence="4" id="KW-0574">Periplasm</keyword>
<proteinExistence type="predicted"/>
<dbReference type="InterPro" id="IPR006059">
    <property type="entry name" value="SBP"/>
</dbReference>
<protein>
    <submittedName>
        <fullName evidence="6">Putrescine-binding periplasmic protein</fullName>
    </submittedName>
</protein>
<feature type="signal peptide" evidence="5">
    <location>
        <begin position="1"/>
        <end position="22"/>
    </location>
</feature>
<evidence type="ECO:0000256" key="1">
    <source>
        <dbReference type="ARBA" id="ARBA00004418"/>
    </source>
</evidence>
<dbReference type="AlphaFoldDB" id="A0A0P1HM00"/>
<dbReference type="Pfam" id="PF13416">
    <property type="entry name" value="SBP_bac_8"/>
    <property type="match status" value="1"/>
</dbReference>
<sequence length="359" mass="38266">MRLKIIAAALSAVSAMAGPAAADPGRVLLYNWSGYIAPDTAGRFQEATGKRLVLDTYGEADEAEARLLARGTGYDLAVVSSETVGRLVEAGAIRQIGLSGIPNAAAIDQQLMQLYLDATPQAEGYSLPYLWGTTGIAYDRSAVLERLPDAPLDSWALVFDPANASKLADCGITIVDSVEEVVAAALAYLGLDPQSRSERDIEAAFGVLSAIAPYVRAFDVDQYDALLGGEVCLAVTWSTDGLAPLLEQGTDRYHYAMPREGTNLWADLFVIPSDAGDLEASDQLMDFMLAPEMMAAAARFTNAISSVSFPKAGAGEPGFDSPAAALPLDARGRLYLLPSRSGAEKRLLDRRWRLLQIGM</sequence>
<evidence type="ECO:0000256" key="2">
    <source>
        <dbReference type="ARBA" id="ARBA00022448"/>
    </source>
</evidence>
<dbReference type="STRING" id="1396826.PHA8399_02448"/>
<dbReference type="Proteomes" id="UP000051326">
    <property type="component" value="Unassembled WGS sequence"/>
</dbReference>
<feature type="chain" id="PRO_5006064451" evidence="5">
    <location>
        <begin position="23"/>
        <end position="359"/>
    </location>
</feature>
<dbReference type="PANTHER" id="PTHR30222">
    <property type="entry name" value="SPERMIDINE/PUTRESCINE-BINDING PERIPLASMIC PROTEIN"/>
    <property type="match status" value="1"/>
</dbReference>
<dbReference type="GO" id="GO:0042597">
    <property type="term" value="C:periplasmic space"/>
    <property type="evidence" value="ECO:0007669"/>
    <property type="project" value="UniProtKB-SubCell"/>
</dbReference>
<dbReference type="GO" id="GO:0019808">
    <property type="term" value="F:polyamine binding"/>
    <property type="evidence" value="ECO:0007669"/>
    <property type="project" value="InterPro"/>
</dbReference>